<feature type="domain" description="MMS19 N-terminal" evidence="6">
    <location>
        <begin position="31"/>
        <end position="290"/>
    </location>
</feature>
<dbReference type="GeneID" id="100908414"/>
<evidence type="ECO:0000256" key="4">
    <source>
        <dbReference type="RuleBase" id="RU367072"/>
    </source>
</evidence>
<feature type="domain" description="MMS19 C-terminal" evidence="5">
    <location>
        <begin position="629"/>
        <end position="855"/>
    </location>
</feature>
<evidence type="ECO:0000259" key="6">
    <source>
        <dbReference type="Pfam" id="PF14500"/>
    </source>
</evidence>
<dbReference type="RefSeq" id="XP_003743602.1">
    <property type="nucleotide sequence ID" value="XM_003743554.2"/>
</dbReference>
<keyword evidence="4" id="KW-0206">Cytoskeleton</keyword>
<dbReference type="GO" id="GO:0051604">
    <property type="term" value="P:protein maturation"/>
    <property type="evidence" value="ECO:0007669"/>
    <property type="project" value="UniProtKB-UniRule"/>
</dbReference>
<dbReference type="GO" id="GO:0006281">
    <property type="term" value="P:DNA repair"/>
    <property type="evidence" value="ECO:0007669"/>
    <property type="project" value="UniProtKB-UniRule"/>
</dbReference>
<evidence type="ECO:0000313" key="8">
    <source>
        <dbReference type="RefSeq" id="XP_003743602.1"/>
    </source>
</evidence>
<evidence type="ECO:0000259" key="5">
    <source>
        <dbReference type="Pfam" id="PF12460"/>
    </source>
</evidence>
<dbReference type="PANTHER" id="PTHR12891:SF0">
    <property type="entry name" value="MMS19 NUCLEOTIDE EXCISION REPAIR PROTEIN HOMOLOG"/>
    <property type="match status" value="1"/>
</dbReference>
<organism evidence="7 8">
    <name type="scientific">Galendromus occidentalis</name>
    <name type="common">western predatory mite</name>
    <dbReference type="NCBI Taxonomy" id="34638"/>
    <lineage>
        <taxon>Eukaryota</taxon>
        <taxon>Metazoa</taxon>
        <taxon>Ecdysozoa</taxon>
        <taxon>Arthropoda</taxon>
        <taxon>Chelicerata</taxon>
        <taxon>Arachnida</taxon>
        <taxon>Acari</taxon>
        <taxon>Parasitiformes</taxon>
        <taxon>Mesostigmata</taxon>
        <taxon>Gamasina</taxon>
        <taxon>Phytoseioidea</taxon>
        <taxon>Phytoseiidae</taxon>
        <taxon>Typhlodrominae</taxon>
        <taxon>Galendromus</taxon>
    </lineage>
</organism>
<dbReference type="InterPro" id="IPR029240">
    <property type="entry name" value="MMS19_N"/>
</dbReference>
<proteinExistence type="inferred from homology"/>
<dbReference type="KEGG" id="goe:100908414"/>
<protein>
    <recommendedName>
        <fullName evidence="4">MMS19 nucleotide excision repair protein</fullName>
    </recommendedName>
</protein>
<dbReference type="GO" id="GO:0005634">
    <property type="term" value="C:nucleus"/>
    <property type="evidence" value="ECO:0007669"/>
    <property type="project" value="UniProtKB-SubCell"/>
</dbReference>
<comment type="function">
    <text evidence="4">Key component of the cytosolic iron-sulfur protein assembly (CIA) complex, a multiprotein complex that mediates the incorporation of iron-sulfur cluster into apoproteins specifically involved in DNA metabolism and genomic integrity. In the CIA complex, MMS19 acts as an adapter between early-acting CIA components and a subset of cellular target iron-sulfur proteins.</text>
</comment>
<dbReference type="AlphaFoldDB" id="A0AAJ6QTQ5"/>
<dbReference type="SUPFAM" id="SSF48371">
    <property type="entry name" value="ARM repeat"/>
    <property type="match status" value="1"/>
</dbReference>
<keyword evidence="3 4" id="KW-0539">Nucleus</keyword>
<accession>A0AAJ6QTQ5</accession>
<dbReference type="Pfam" id="PF12460">
    <property type="entry name" value="MMS19_C"/>
    <property type="match status" value="1"/>
</dbReference>
<reference evidence="8" key="1">
    <citation type="submission" date="2025-08" db="UniProtKB">
        <authorList>
            <consortium name="RefSeq"/>
        </authorList>
    </citation>
    <scope>IDENTIFICATION</scope>
</reference>
<dbReference type="CTD" id="64210"/>
<keyword evidence="4" id="KW-0234">DNA repair</keyword>
<sequence length="901" mass="100406">MVSDRGDIVEREAQRLVMAITSGATNLLAVIESMGSTLNSEEVVVRKEALETLGEVIRSIPSGSLNEGEVAPLLAYFTAQLKGHPDHSRAAIIALKALFEKQPVPKDAVGLFIERFFNDTALVDLTRDDKMKLYLIFHKILTDASFLEAAKKMHSAFLPGFLQLIEAETDPQCLMLCFSMYQIVVRNFPLGVYAEDMFEYPAAYFPIDFNAPPERHGGVTRGKLQEAVEECLLSHKSFEEHVIKLCLEKLTSQHPDAQIDSLRLLKRAVLKYDASIATEYSQAIWPTLRMLYMGHRGEPLYEEAIFRMVTALGQRLSEVPDWRGEVEKFSKTLWTDFEAVESFVEHSGWRFIVAFGGGSTRCATVILPKGFNKVTSLISDGQNINDSSIDAACALVHVVASLKDGFGDETLRKCVEMLASQGCALLLDQSRREHHVKLLGMLTMVLPLDTAIRDAEKESIKRFIENSILSSSSIPAHALKNFIAACSSHFGKSFGADLCKLGKECRCVWLLAGLVDKNGQNAEEICHELLSIRDSSALEAVQEILLNHLPLADTVFNELLTTFEEIPDDVTQHYQDLLAIATRSVPSSVISTQIDSLCGRLSIDSTSLLQFRVVLSNCPPAYLTASTCRILADKLSSIAKTSASSSLILSQCLALLANKHQEGSDASWLRELLESDCLSVSYIAKGLLMRNHELCENFMEVAFRNICDHNEGPVSFATIVKPEPKIFPREGGCTARILYTQRFMTWSMPRLLERFDTASETEKIALSSAICLALHEVSLEIAEKFTSKLRPVILWCLSQPSLPAEPSKGLLKCIRRNFPQLQLSIHAVIQPLLRWSQRPSPMELRIEAISGLHELKDHFETHQLLPHKKQVLKSLPIGDRKRLIRRAAACTSVTWHMLGEA</sequence>
<comment type="similarity">
    <text evidence="4">Belongs to the MET18/MMS19 family.</text>
</comment>
<dbReference type="GO" id="GO:0016226">
    <property type="term" value="P:iron-sulfur cluster assembly"/>
    <property type="evidence" value="ECO:0007669"/>
    <property type="project" value="UniProtKB-UniRule"/>
</dbReference>
<evidence type="ECO:0000256" key="1">
    <source>
        <dbReference type="ARBA" id="ARBA00004123"/>
    </source>
</evidence>
<evidence type="ECO:0000256" key="3">
    <source>
        <dbReference type="ARBA" id="ARBA00023242"/>
    </source>
</evidence>
<dbReference type="GO" id="GO:0097361">
    <property type="term" value="C:cytosolic [4Fe-4S] assembly targeting complex"/>
    <property type="evidence" value="ECO:0007669"/>
    <property type="project" value="UniProtKB-UniRule"/>
</dbReference>
<dbReference type="Proteomes" id="UP000694867">
    <property type="component" value="Unplaced"/>
</dbReference>
<keyword evidence="2" id="KW-0677">Repeat</keyword>
<evidence type="ECO:0000256" key="2">
    <source>
        <dbReference type="ARBA" id="ARBA00022737"/>
    </source>
</evidence>
<dbReference type="GO" id="GO:0005819">
    <property type="term" value="C:spindle"/>
    <property type="evidence" value="ECO:0007669"/>
    <property type="project" value="UniProtKB-SubCell"/>
</dbReference>
<keyword evidence="7" id="KW-1185">Reference proteome</keyword>
<dbReference type="InterPro" id="IPR024687">
    <property type="entry name" value="MMS19_C"/>
</dbReference>
<keyword evidence="4" id="KW-0227">DNA damage</keyword>
<dbReference type="InterPro" id="IPR039920">
    <property type="entry name" value="MMS19"/>
</dbReference>
<dbReference type="PANTHER" id="PTHR12891">
    <property type="entry name" value="DNA REPAIR/TRANSCRIPTION PROTEIN MET18/MMS19"/>
    <property type="match status" value="1"/>
</dbReference>
<comment type="subcellular location">
    <subcellularLocation>
        <location evidence="4">Cytoplasm</location>
        <location evidence="4">Cytoskeleton</location>
        <location evidence="4">Spindle</location>
    </subcellularLocation>
    <subcellularLocation>
        <location evidence="1 4">Nucleus</location>
    </subcellularLocation>
</comment>
<gene>
    <name evidence="8" type="primary">LOC100908414</name>
</gene>
<dbReference type="Pfam" id="PF14500">
    <property type="entry name" value="MMS19_N"/>
    <property type="match status" value="1"/>
</dbReference>
<evidence type="ECO:0000313" key="7">
    <source>
        <dbReference type="Proteomes" id="UP000694867"/>
    </source>
</evidence>
<comment type="subunit">
    <text evidence="4">Component of the CIA complex.</text>
</comment>
<name>A0AAJ6QTQ5_9ACAR</name>
<dbReference type="InterPro" id="IPR016024">
    <property type="entry name" value="ARM-type_fold"/>
</dbReference>
<keyword evidence="4" id="KW-0963">Cytoplasm</keyword>